<name>A0ABT8G2U9_9MICO</name>
<evidence type="ECO:0000256" key="1">
    <source>
        <dbReference type="SAM" id="Phobius"/>
    </source>
</evidence>
<keyword evidence="1" id="KW-0472">Membrane</keyword>
<gene>
    <name evidence="2" type="ORF">QQX04_10490</name>
</gene>
<keyword evidence="3" id="KW-1185">Reference proteome</keyword>
<reference evidence="2" key="1">
    <citation type="submission" date="2023-06" db="EMBL/GenBank/DDBJ databases">
        <title>SYSU T00b26.</title>
        <authorList>
            <person name="Gao L."/>
            <person name="Fang B.-Z."/>
            <person name="Li W.-J."/>
        </authorList>
    </citation>
    <scope>NUCLEOTIDE SEQUENCE</scope>
    <source>
        <strain evidence="2">SYSU T00b26</strain>
    </source>
</reference>
<dbReference type="EMBL" id="JAUHPV010000006">
    <property type="protein sequence ID" value="MDN4473418.1"/>
    <property type="molecule type" value="Genomic_DNA"/>
</dbReference>
<feature type="transmembrane region" description="Helical" evidence="1">
    <location>
        <begin position="63"/>
        <end position="86"/>
    </location>
</feature>
<evidence type="ECO:0000313" key="3">
    <source>
        <dbReference type="Proteomes" id="UP001172738"/>
    </source>
</evidence>
<sequence length="131" mass="14126">MVRFILNAVIYLGSAALGLFVASLVLGSDFTLPPAALLLATVFFAVFQLILSPFIFKMTHKYASALTGGVGLVSTWVALLLTSMFVGDFDISGGISTWLAAIVIVWLVTAIATWVLPMFLLKEAVENRKDK</sequence>
<keyword evidence="1" id="KW-1133">Transmembrane helix</keyword>
<accession>A0ABT8G2U9</accession>
<feature type="transmembrane region" description="Helical" evidence="1">
    <location>
        <begin position="37"/>
        <end position="56"/>
    </location>
</feature>
<protein>
    <submittedName>
        <fullName evidence="2">Phage holin family protein</fullName>
    </submittedName>
</protein>
<feature type="transmembrane region" description="Helical" evidence="1">
    <location>
        <begin position="98"/>
        <end position="121"/>
    </location>
</feature>
<comment type="caution">
    <text evidence="2">The sequence shown here is derived from an EMBL/GenBank/DDBJ whole genome shotgun (WGS) entry which is preliminary data.</text>
</comment>
<dbReference type="RefSeq" id="WP_301128949.1">
    <property type="nucleotide sequence ID" value="NZ_JAUHPV010000006.1"/>
</dbReference>
<keyword evidence="1" id="KW-0812">Transmembrane</keyword>
<proteinExistence type="predicted"/>
<organism evidence="2 3">
    <name type="scientific">Demequina zhanjiangensis</name>
    <dbReference type="NCBI Taxonomy" id="3051659"/>
    <lineage>
        <taxon>Bacteria</taxon>
        <taxon>Bacillati</taxon>
        <taxon>Actinomycetota</taxon>
        <taxon>Actinomycetes</taxon>
        <taxon>Micrococcales</taxon>
        <taxon>Demequinaceae</taxon>
        <taxon>Demequina</taxon>
    </lineage>
</organism>
<evidence type="ECO:0000313" key="2">
    <source>
        <dbReference type="EMBL" id="MDN4473418.1"/>
    </source>
</evidence>
<dbReference type="Proteomes" id="UP001172738">
    <property type="component" value="Unassembled WGS sequence"/>
</dbReference>